<proteinExistence type="inferred from homology"/>
<dbReference type="PRINTS" id="PR00725">
    <property type="entry name" value="DADACBPTASE1"/>
</dbReference>
<keyword evidence="11" id="KW-1133">Transmembrane helix</keyword>
<dbReference type="PANTHER" id="PTHR21581">
    <property type="entry name" value="D-ALANYL-D-ALANINE CARBOXYPEPTIDASE"/>
    <property type="match status" value="1"/>
</dbReference>
<evidence type="ECO:0000313" key="15">
    <source>
        <dbReference type="Proteomes" id="UP000298860"/>
    </source>
</evidence>
<sequence length="443" mass="46124">MPLTARRSTIALVLSLCALVAAVAASPAAVATARPRQPTDARIAAGAPAPNCPNQEAPPPAVDTSEQPPPGVRGPSPLPIPEQPIGGPRMGECGLVLPAGAKPPPNALFGSWVLADLDSGAVLAAKDPHARLRPASLIKVLLALVVVRELKPDMVVTAIDEDARQEGTRVGLVPGVPYTVDQLLHGLVMGSGNDVAHALARQLGGVPRTLNKMNALARQLGAMDTRAATPSGLDGPGMSTSAYDVAVIFRTAMQDREFADAVATRRIDLPGGPGKPPFALYNDNPLLTSYPGDLGGKTGYTDDANHTYVNGAQHGADRLFIVGLNGNMHPVSAMYAQAKPLMDYAFELKAANSAPVGQLVDRGMVESGTNAASAGEQGAARAANLRAANQMSRAFGNVGGPLTAVAGVFLLLVLVMWWRRRRARLARLANAERPTEVIRTQAP</sequence>
<reference evidence="15" key="1">
    <citation type="submission" date="2019-04" db="EMBL/GenBank/DDBJ databases">
        <title>Draft genome sequence of Pseudonocardiaceae bacterium SL3-2-4.</title>
        <authorList>
            <person name="Ningsih F."/>
            <person name="Yokota A."/>
            <person name="Sakai Y."/>
            <person name="Nanatani K."/>
            <person name="Yabe S."/>
            <person name="Oetari A."/>
            <person name="Sjamsuridzal W."/>
        </authorList>
    </citation>
    <scope>NUCLEOTIDE SEQUENCE [LARGE SCALE GENOMIC DNA]</scope>
    <source>
        <strain evidence="15">SL3-2-4</strain>
    </source>
</reference>
<dbReference type="InterPro" id="IPR001967">
    <property type="entry name" value="Peptidase_S11_N"/>
</dbReference>
<dbReference type="GO" id="GO:0009252">
    <property type="term" value="P:peptidoglycan biosynthetic process"/>
    <property type="evidence" value="ECO:0007669"/>
    <property type="project" value="UniProtKB-KW"/>
</dbReference>
<keyword evidence="3" id="KW-0378">Hydrolase</keyword>
<name>A0A4D4J3L4_9PSEU</name>
<feature type="signal peptide" evidence="12">
    <location>
        <begin position="1"/>
        <end position="24"/>
    </location>
</feature>
<evidence type="ECO:0000256" key="12">
    <source>
        <dbReference type="SAM" id="SignalP"/>
    </source>
</evidence>
<dbReference type="GO" id="GO:0071555">
    <property type="term" value="P:cell wall organization"/>
    <property type="evidence" value="ECO:0007669"/>
    <property type="project" value="UniProtKB-KW"/>
</dbReference>
<keyword evidence="2 12" id="KW-0732">Signal</keyword>
<dbReference type="Gene3D" id="3.40.710.10">
    <property type="entry name" value="DD-peptidase/beta-lactamase superfamily"/>
    <property type="match status" value="1"/>
</dbReference>
<feature type="active site" description="Proton acceptor" evidence="7">
    <location>
        <position position="139"/>
    </location>
</feature>
<evidence type="ECO:0000256" key="4">
    <source>
        <dbReference type="ARBA" id="ARBA00022960"/>
    </source>
</evidence>
<keyword evidence="11" id="KW-0472">Membrane</keyword>
<keyword evidence="4" id="KW-0133">Cell shape</keyword>
<dbReference type="SUPFAM" id="SSF56601">
    <property type="entry name" value="beta-lactamase/transpeptidase-like"/>
    <property type="match status" value="1"/>
</dbReference>
<evidence type="ECO:0000256" key="8">
    <source>
        <dbReference type="PIRSR" id="PIRSR618044-2"/>
    </source>
</evidence>
<keyword evidence="6" id="KW-0961">Cell wall biogenesis/degradation</keyword>
<feature type="region of interest" description="Disordered" evidence="10">
    <location>
        <begin position="28"/>
        <end position="85"/>
    </location>
</feature>
<evidence type="ECO:0000256" key="5">
    <source>
        <dbReference type="ARBA" id="ARBA00022984"/>
    </source>
</evidence>
<dbReference type="PANTHER" id="PTHR21581:SF33">
    <property type="entry name" value="D-ALANYL-D-ALANINE CARBOXYPEPTIDASE DACB"/>
    <property type="match status" value="1"/>
</dbReference>
<evidence type="ECO:0000259" key="13">
    <source>
        <dbReference type="Pfam" id="PF00768"/>
    </source>
</evidence>
<dbReference type="InterPro" id="IPR018044">
    <property type="entry name" value="Peptidase_S11"/>
</dbReference>
<comment type="similarity">
    <text evidence="1 9">Belongs to the peptidase S11 family.</text>
</comment>
<evidence type="ECO:0000256" key="11">
    <source>
        <dbReference type="SAM" id="Phobius"/>
    </source>
</evidence>
<evidence type="ECO:0000256" key="9">
    <source>
        <dbReference type="RuleBase" id="RU004016"/>
    </source>
</evidence>
<gene>
    <name evidence="14" type="ORF">GTS_08520</name>
</gene>
<keyword evidence="15" id="KW-1185">Reference proteome</keyword>
<feature type="chain" id="PRO_5039643241" description="Peptidase S11 D-alanyl-D-alanine carboxypeptidase A N-terminal domain-containing protein" evidence="12">
    <location>
        <begin position="25"/>
        <end position="443"/>
    </location>
</feature>
<keyword evidence="5" id="KW-0573">Peptidoglycan synthesis</keyword>
<dbReference type="AlphaFoldDB" id="A0A4D4J3L4"/>
<evidence type="ECO:0000256" key="6">
    <source>
        <dbReference type="ARBA" id="ARBA00023316"/>
    </source>
</evidence>
<feature type="active site" evidence="7">
    <location>
        <position position="191"/>
    </location>
</feature>
<comment type="caution">
    <text evidence="14">The sequence shown here is derived from an EMBL/GenBank/DDBJ whole genome shotgun (WGS) entry which is preliminary data.</text>
</comment>
<evidence type="ECO:0000256" key="7">
    <source>
        <dbReference type="PIRSR" id="PIRSR618044-1"/>
    </source>
</evidence>
<feature type="compositionally biased region" description="Pro residues" evidence="10">
    <location>
        <begin position="56"/>
        <end position="82"/>
    </location>
</feature>
<dbReference type="GO" id="GO:0006508">
    <property type="term" value="P:proteolysis"/>
    <property type="evidence" value="ECO:0007669"/>
    <property type="project" value="InterPro"/>
</dbReference>
<dbReference type="InterPro" id="IPR012338">
    <property type="entry name" value="Beta-lactam/transpept-like"/>
</dbReference>
<evidence type="ECO:0000256" key="10">
    <source>
        <dbReference type="SAM" id="MobiDB-lite"/>
    </source>
</evidence>
<dbReference type="GO" id="GO:0009002">
    <property type="term" value="F:serine-type D-Ala-D-Ala carboxypeptidase activity"/>
    <property type="evidence" value="ECO:0007669"/>
    <property type="project" value="InterPro"/>
</dbReference>
<feature type="active site" description="Acyl-ester intermediate" evidence="7">
    <location>
        <position position="136"/>
    </location>
</feature>
<dbReference type="GO" id="GO:0008360">
    <property type="term" value="P:regulation of cell shape"/>
    <property type="evidence" value="ECO:0007669"/>
    <property type="project" value="UniProtKB-KW"/>
</dbReference>
<organism evidence="14 15">
    <name type="scientific">Gandjariella thermophila</name>
    <dbReference type="NCBI Taxonomy" id="1931992"/>
    <lineage>
        <taxon>Bacteria</taxon>
        <taxon>Bacillati</taxon>
        <taxon>Actinomycetota</taxon>
        <taxon>Actinomycetes</taxon>
        <taxon>Pseudonocardiales</taxon>
        <taxon>Pseudonocardiaceae</taxon>
        <taxon>Gandjariella</taxon>
    </lineage>
</organism>
<feature type="binding site" evidence="8">
    <location>
        <position position="297"/>
    </location>
    <ligand>
        <name>substrate</name>
    </ligand>
</feature>
<evidence type="ECO:0000313" key="14">
    <source>
        <dbReference type="EMBL" id="GDY29219.1"/>
    </source>
</evidence>
<protein>
    <recommendedName>
        <fullName evidence="13">Peptidase S11 D-alanyl-D-alanine carboxypeptidase A N-terminal domain-containing protein</fullName>
    </recommendedName>
</protein>
<accession>A0A4D4J3L4</accession>
<dbReference type="RefSeq" id="WP_225978079.1">
    <property type="nucleotide sequence ID" value="NZ_BJFL01000003.1"/>
</dbReference>
<dbReference type="EMBL" id="BJFL01000003">
    <property type="protein sequence ID" value="GDY29219.1"/>
    <property type="molecule type" value="Genomic_DNA"/>
</dbReference>
<feature type="domain" description="Peptidase S11 D-alanyl-D-alanine carboxypeptidase A N-terminal" evidence="13">
    <location>
        <begin position="109"/>
        <end position="326"/>
    </location>
</feature>
<keyword evidence="11" id="KW-0812">Transmembrane</keyword>
<dbReference type="Proteomes" id="UP000298860">
    <property type="component" value="Unassembled WGS sequence"/>
</dbReference>
<evidence type="ECO:0000256" key="3">
    <source>
        <dbReference type="ARBA" id="ARBA00022801"/>
    </source>
</evidence>
<evidence type="ECO:0000256" key="1">
    <source>
        <dbReference type="ARBA" id="ARBA00007164"/>
    </source>
</evidence>
<evidence type="ECO:0000256" key="2">
    <source>
        <dbReference type="ARBA" id="ARBA00022729"/>
    </source>
</evidence>
<dbReference type="Pfam" id="PF00768">
    <property type="entry name" value="Peptidase_S11"/>
    <property type="match status" value="1"/>
</dbReference>
<feature type="transmembrane region" description="Helical" evidence="11">
    <location>
        <begin position="398"/>
        <end position="418"/>
    </location>
</feature>